<comment type="caution">
    <text evidence="2">The sequence shown here is derived from an EMBL/GenBank/DDBJ whole genome shotgun (WGS) entry which is preliminary data.</text>
</comment>
<evidence type="ECO:0000256" key="1">
    <source>
        <dbReference type="SAM" id="MobiDB-lite"/>
    </source>
</evidence>
<name>A0A919RP16_9ACTN</name>
<protein>
    <submittedName>
        <fullName evidence="2">Uncharacterized protein</fullName>
    </submittedName>
</protein>
<dbReference type="Proteomes" id="UP000606172">
    <property type="component" value="Unassembled WGS sequence"/>
</dbReference>
<keyword evidence="3" id="KW-1185">Reference proteome</keyword>
<feature type="region of interest" description="Disordered" evidence="1">
    <location>
        <begin position="1"/>
        <end position="26"/>
    </location>
</feature>
<gene>
    <name evidence="2" type="ORF">Ssi02_66260</name>
</gene>
<evidence type="ECO:0000313" key="3">
    <source>
        <dbReference type="Proteomes" id="UP000606172"/>
    </source>
</evidence>
<proteinExistence type="predicted"/>
<sequence length="60" mass="6656">MVSVPCRRSGAPKHDGRRSGQAVVPRRQASSRWILGTCGALNDEQTFTAFYEDASFMPQQ</sequence>
<reference evidence="2" key="1">
    <citation type="submission" date="2021-01" db="EMBL/GenBank/DDBJ databases">
        <title>Whole genome shotgun sequence of Sinosporangium siamense NBRC 109515.</title>
        <authorList>
            <person name="Komaki H."/>
            <person name="Tamura T."/>
        </authorList>
    </citation>
    <scope>NUCLEOTIDE SEQUENCE</scope>
    <source>
        <strain evidence="2">NBRC 109515</strain>
    </source>
</reference>
<evidence type="ECO:0000313" key="2">
    <source>
        <dbReference type="EMBL" id="GII96395.1"/>
    </source>
</evidence>
<accession>A0A919RP16</accession>
<dbReference type="EMBL" id="BOOW01000044">
    <property type="protein sequence ID" value="GII96395.1"/>
    <property type="molecule type" value="Genomic_DNA"/>
</dbReference>
<organism evidence="2 3">
    <name type="scientific">Sinosporangium siamense</name>
    <dbReference type="NCBI Taxonomy" id="1367973"/>
    <lineage>
        <taxon>Bacteria</taxon>
        <taxon>Bacillati</taxon>
        <taxon>Actinomycetota</taxon>
        <taxon>Actinomycetes</taxon>
        <taxon>Streptosporangiales</taxon>
        <taxon>Streptosporangiaceae</taxon>
        <taxon>Sinosporangium</taxon>
    </lineage>
</organism>
<dbReference type="AlphaFoldDB" id="A0A919RP16"/>